<dbReference type="Gene3D" id="1.10.260.40">
    <property type="entry name" value="lambda repressor-like DNA-binding domains"/>
    <property type="match status" value="1"/>
</dbReference>
<dbReference type="Proteomes" id="UP000199673">
    <property type="component" value="Unassembled WGS sequence"/>
</dbReference>
<organism evidence="3 4">
    <name type="scientific">Algoriphagus locisalis</name>
    <dbReference type="NCBI Taxonomy" id="305507"/>
    <lineage>
        <taxon>Bacteria</taxon>
        <taxon>Pseudomonadati</taxon>
        <taxon>Bacteroidota</taxon>
        <taxon>Cytophagia</taxon>
        <taxon>Cytophagales</taxon>
        <taxon>Cyclobacteriaceae</taxon>
        <taxon>Algoriphagus</taxon>
    </lineage>
</organism>
<evidence type="ECO:0000259" key="2">
    <source>
        <dbReference type="PROSITE" id="PS50943"/>
    </source>
</evidence>
<keyword evidence="4" id="KW-1185">Reference proteome</keyword>
<dbReference type="InterPro" id="IPR001387">
    <property type="entry name" value="Cro/C1-type_HTH"/>
</dbReference>
<name>A0A1I7BQ75_9BACT</name>
<dbReference type="OrthoDB" id="1029660at2"/>
<dbReference type="STRING" id="305507.SAMN04489724_2606"/>
<proteinExistence type="predicted"/>
<dbReference type="SMART" id="SM00530">
    <property type="entry name" value="HTH_XRE"/>
    <property type="match status" value="1"/>
</dbReference>
<dbReference type="CDD" id="cd00093">
    <property type="entry name" value="HTH_XRE"/>
    <property type="match status" value="1"/>
</dbReference>
<gene>
    <name evidence="3" type="ORF">SAMN04489724_2606</name>
</gene>
<dbReference type="AlphaFoldDB" id="A0A1I7BQ75"/>
<dbReference type="SUPFAM" id="SSF47413">
    <property type="entry name" value="lambda repressor-like DNA-binding domains"/>
    <property type="match status" value="1"/>
</dbReference>
<keyword evidence="1 3" id="KW-0238">DNA-binding</keyword>
<feature type="domain" description="HTH cro/C1-type" evidence="2">
    <location>
        <begin position="11"/>
        <end position="65"/>
    </location>
</feature>
<dbReference type="EMBL" id="FPBF01000003">
    <property type="protein sequence ID" value="SFT89291.1"/>
    <property type="molecule type" value="Genomic_DNA"/>
</dbReference>
<protein>
    <submittedName>
        <fullName evidence="3">DNA-binding transcriptional regulator, XRE-family HTH domain</fullName>
    </submittedName>
</protein>
<dbReference type="PROSITE" id="PS50943">
    <property type="entry name" value="HTH_CROC1"/>
    <property type="match status" value="1"/>
</dbReference>
<dbReference type="PANTHER" id="PTHR46558:SF11">
    <property type="entry name" value="HTH-TYPE TRANSCRIPTIONAL REGULATOR XRE"/>
    <property type="match status" value="1"/>
</dbReference>
<evidence type="ECO:0000313" key="3">
    <source>
        <dbReference type="EMBL" id="SFT89291.1"/>
    </source>
</evidence>
<dbReference type="RefSeq" id="WP_091693711.1">
    <property type="nucleotide sequence ID" value="NZ_FPBF01000003.1"/>
</dbReference>
<evidence type="ECO:0000256" key="1">
    <source>
        <dbReference type="ARBA" id="ARBA00023125"/>
    </source>
</evidence>
<dbReference type="InterPro" id="IPR010982">
    <property type="entry name" value="Lambda_DNA-bd_dom_sf"/>
</dbReference>
<sequence>MELQNIIGSNLQAFRSRLGLTQDQIAEFLEVDRSLIAKYENGTNEVTYIHLKKFSHLFNIDVEDLLEEDSVRREANFAFAFRSSGLETTDLKSIAEFQRVVKNYLEMENLLNETK</sequence>
<dbReference type="GO" id="GO:0003677">
    <property type="term" value="F:DNA binding"/>
    <property type="evidence" value="ECO:0007669"/>
    <property type="project" value="UniProtKB-KW"/>
</dbReference>
<evidence type="ECO:0000313" key="4">
    <source>
        <dbReference type="Proteomes" id="UP000199673"/>
    </source>
</evidence>
<dbReference type="PANTHER" id="PTHR46558">
    <property type="entry name" value="TRACRIPTIONAL REGULATORY PROTEIN-RELATED-RELATED"/>
    <property type="match status" value="1"/>
</dbReference>
<accession>A0A1I7BQ75</accession>
<dbReference type="Pfam" id="PF01381">
    <property type="entry name" value="HTH_3"/>
    <property type="match status" value="1"/>
</dbReference>
<reference evidence="4" key="1">
    <citation type="submission" date="2016-10" db="EMBL/GenBank/DDBJ databases">
        <authorList>
            <person name="Varghese N."/>
            <person name="Submissions S."/>
        </authorList>
    </citation>
    <scope>NUCLEOTIDE SEQUENCE [LARGE SCALE GENOMIC DNA]</scope>
    <source>
        <strain evidence="4">DSM 23445</strain>
    </source>
</reference>